<sequence>MSARLPTDEQRIEPAYPKDRTTIGGPRLGLVGWVRWTWRQLTSMRTALFLLLLLALAAIPGSIFPQRGVDAARVRSYAEDNPDLSPWLDRLGMFDVYASPWFASIYLLLMVSLVGCIIPRTRQHVEAIRAQPPRTPRRLERLPVHRHTRLHATPQDTLAAARATLAARRFRLRPEEDGALVVAAEKGYLKESGNILFHVAILGVIVSVGAGHLLGWRGEIIVKEGETFTSGAGSFDTLRLGPLVDERDIPVFSLRLDDLDVQFESEAQGAQFGQPRVFRGIATIQRGEGPALGDEFAVNQPLQVDSTSIYLLGNGYAPVVTVRDGAGEIVFQDAVTFLPQDNTYSSSGAVKVTGTEPNLGFVGGFFPTFAADPVLGMTSSFPDLVDPALVLTAFEGDLFPEGRPQSVFSIETEGLAQLMRDEDPETPFSVALRPGQSVELPGGRGSIEMESVIRWGGLLVRHDPGRLPALVFSGLALAGLVLMLGVRRRRVFVRVDPGYAAAPAGAGGTPAGGDGAPGEARHTGITVAGLAKGTDPGMDELVEEILAQVAVAVGDPHATGADTTEKDRL</sequence>
<feature type="transmembrane region" description="Helical" evidence="6">
    <location>
        <begin position="47"/>
        <end position="64"/>
    </location>
</feature>
<accession>A0A285VR70</accession>
<feature type="transmembrane region" description="Helical" evidence="6">
    <location>
        <begin position="195"/>
        <end position="216"/>
    </location>
</feature>
<dbReference type="RefSeq" id="WP_097188492.1">
    <property type="nucleotide sequence ID" value="NZ_OBQK01000007.1"/>
</dbReference>
<evidence type="ECO:0000256" key="3">
    <source>
        <dbReference type="ARBA" id="ARBA00022748"/>
    </source>
</evidence>
<dbReference type="InterPro" id="IPR007816">
    <property type="entry name" value="ResB-like_domain"/>
</dbReference>
<dbReference type="EMBL" id="OBQK01000007">
    <property type="protein sequence ID" value="SOC56377.1"/>
    <property type="molecule type" value="Genomic_DNA"/>
</dbReference>
<evidence type="ECO:0000313" key="9">
    <source>
        <dbReference type="Proteomes" id="UP000219688"/>
    </source>
</evidence>
<name>A0A285VR70_9MICO</name>
<evidence type="ECO:0000259" key="7">
    <source>
        <dbReference type="Pfam" id="PF05140"/>
    </source>
</evidence>
<gene>
    <name evidence="8" type="ORF">SAMN05421879_107153</name>
</gene>
<proteinExistence type="predicted"/>
<keyword evidence="2 6" id="KW-0812">Transmembrane</keyword>
<keyword evidence="3" id="KW-0201">Cytochrome c-type biogenesis</keyword>
<keyword evidence="4 6" id="KW-1133">Transmembrane helix</keyword>
<evidence type="ECO:0000256" key="2">
    <source>
        <dbReference type="ARBA" id="ARBA00022692"/>
    </source>
</evidence>
<reference evidence="9" key="1">
    <citation type="submission" date="2017-08" db="EMBL/GenBank/DDBJ databases">
        <authorList>
            <person name="Varghese N."/>
            <person name="Submissions S."/>
        </authorList>
    </citation>
    <scope>NUCLEOTIDE SEQUENCE [LARGE SCALE GENOMIC DNA]</scope>
    <source>
        <strain evidence="9">USBA17B2</strain>
    </source>
</reference>
<dbReference type="GO" id="GO:0017004">
    <property type="term" value="P:cytochrome complex assembly"/>
    <property type="evidence" value="ECO:0007669"/>
    <property type="project" value="UniProtKB-KW"/>
</dbReference>
<dbReference type="PANTHER" id="PTHR31566">
    <property type="entry name" value="CYTOCHROME C BIOGENESIS PROTEIN CCS1, CHLOROPLASTIC"/>
    <property type="match status" value="1"/>
</dbReference>
<evidence type="ECO:0000256" key="5">
    <source>
        <dbReference type="ARBA" id="ARBA00023136"/>
    </source>
</evidence>
<dbReference type="PANTHER" id="PTHR31566:SF0">
    <property type="entry name" value="CYTOCHROME C BIOGENESIS PROTEIN CCS1, CHLOROPLASTIC"/>
    <property type="match status" value="1"/>
</dbReference>
<feature type="domain" description="ResB-like" evidence="7">
    <location>
        <begin position="44"/>
        <end position="540"/>
    </location>
</feature>
<dbReference type="Pfam" id="PF05140">
    <property type="entry name" value="ResB"/>
    <property type="match status" value="1"/>
</dbReference>
<keyword evidence="5 6" id="KW-0472">Membrane</keyword>
<feature type="transmembrane region" description="Helical" evidence="6">
    <location>
        <begin position="467"/>
        <end position="486"/>
    </location>
</feature>
<dbReference type="GO" id="GO:0016020">
    <property type="term" value="C:membrane"/>
    <property type="evidence" value="ECO:0007669"/>
    <property type="project" value="UniProtKB-SubCell"/>
</dbReference>
<feature type="transmembrane region" description="Helical" evidence="6">
    <location>
        <begin position="101"/>
        <end position="119"/>
    </location>
</feature>
<evidence type="ECO:0000256" key="6">
    <source>
        <dbReference type="SAM" id="Phobius"/>
    </source>
</evidence>
<evidence type="ECO:0000256" key="4">
    <source>
        <dbReference type="ARBA" id="ARBA00022989"/>
    </source>
</evidence>
<dbReference type="AlphaFoldDB" id="A0A285VR70"/>
<dbReference type="Proteomes" id="UP000219688">
    <property type="component" value="Unassembled WGS sequence"/>
</dbReference>
<evidence type="ECO:0000313" key="8">
    <source>
        <dbReference type="EMBL" id="SOC56377.1"/>
    </source>
</evidence>
<organism evidence="8 9">
    <name type="scientific">Ornithinimicrobium cerasi</name>
    <dbReference type="NCBI Taxonomy" id="2248773"/>
    <lineage>
        <taxon>Bacteria</taxon>
        <taxon>Bacillati</taxon>
        <taxon>Actinomycetota</taxon>
        <taxon>Actinomycetes</taxon>
        <taxon>Micrococcales</taxon>
        <taxon>Ornithinimicrobiaceae</taxon>
        <taxon>Ornithinimicrobium</taxon>
    </lineage>
</organism>
<evidence type="ECO:0000256" key="1">
    <source>
        <dbReference type="ARBA" id="ARBA00004141"/>
    </source>
</evidence>
<comment type="subcellular location">
    <subcellularLocation>
        <location evidence="1">Membrane</location>
        <topology evidence="1">Multi-pass membrane protein</topology>
    </subcellularLocation>
</comment>
<dbReference type="InterPro" id="IPR023494">
    <property type="entry name" value="Cyt_c_bgen_Ccs1/CcsB/ResB"/>
</dbReference>
<keyword evidence="9" id="KW-1185">Reference proteome</keyword>
<protein>
    <submittedName>
        <fullName evidence="8">Cytochrome c biogenesis protein</fullName>
    </submittedName>
</protein>